<evidence type="ECO:0008006" key="13">
    <source>
        <dbReference type="Google" id="ProtNLM"/>
    </source>
</evidence>
<feature type="compositionally biased region" description="Acidic residues" evidence="7">
    <location>
        <begin position="258"/>
        <end position="272"/>
    </location>
</feature>
<dbReference type="Pfam" id="PF12949">
    <property type="entry name" value="HeH"/>
    <property type="match status" value="1"/>
</dbReference>
<reference evidence="11" key="1">
    <citation type="journal article" date="2020" name="Stud. Mycol.">
        <title>101 Dothideomycetes genomes: a test case for predicting lifestyles and emergence of pathogens.</title>
        <authorList>
            <person name="Haridas S."/>
            <person name="Albert R."/>
            <person name="Binder M."/>
            <person name="Bloem J."/>
            <person name="Labutti K."/>
            <person name="Salamov A."/>
            <person name="Andreopoulos B."/>
            <person name="Baker S."/>
            <person name="Barry K."/>
            <person name="Bills G."/>
            <person name="Bluhm B."/>
            <person name="Cannon C."/>
            <person name="Castanera R."/>
            <person name="Culley D."/>
            <person name="Daum C."/>
            <person name="Ezra D."/>
            <person name="Gonzalez J."/>
            <person name="Henrissat B."/>
            <person name="Kuo A."/>
            <person name="Liang C."/>
            <person name="Lipzen A."/>
            <person name="Lutzoni F."/>
            <person name="Magnuson J."/>
            <person name="Mondo S."/>
            <person name="Nolan M."/>
            <person name="Ohm R."/>
            <person name="Pangilinan J."/>
            <person name="Park H.-J."/>
            <person name="Ramirez L."/>
            <person name="Alfaro M."/>
            <person name="Sun H."/>
            <person name="Tritt A."/>
            <person name="Yoshinaga Y."/>
            <person name="Zwiers L.-H."/>
            <person name="Turgeon B."/>
            <person name="Goodwin S."/>
            <person name="Spatafora J."/>
            <person name="Crous P."/>
            <person name="Grigoriev I."/>
        </authorList>
    </citation>
    <scope>NUCLEOTIDE SEQUENCE</scope>
    <source>
        <strain evidence="11">CBS 121739</strain>
    </source>
</reference>
<dbReference type="OrthoDB" id="2503928at2759"/>
<dbReference type="GO" id="GO:0034399">
    <property type="term" value="C:nuclear periphery"/>
    <property type="evidence" value="ECO:0007669"/>
    <property type="project" value="TreeGrafter"/>
</dbReference>
<dbReference type="GO" id="GO:0005783">
    <property type="term" value="C:endoplasmic reticulum"/>
    <property type="evidence" value="ECO:0007669"/>
    <property type="project" value="TreeGrafter"/>
</dbReference>
<dbReference type="InterPro" id="IPR011015">
    <property type="entry name" value="LEM/LEM-like_dom_sf"/>
</dbReference>
<evidence type="ECO:0000313" key="11">
    <source>
        <dbReference type="EMBL" id="KAF2753759.1"/>
    </source>
</evidence>
<dbReference type="PANTHER" id="PTHR47808:SF2">
    <property type="entry name" value="LEM DOMAIN-CONTAINING PROTEIN 2"/>
    <property type="match status" value="1"/>
</dbReference>
<dbReference type="GO" id="GO:0005637">
    <property type="term" value="C:nuclear inner membrane"/>
    <property type="evidence" value="ECO:0007669"/>
    <property type="project" value="UniProtKB-SubCell"/>
</dbReference>
<dbReference type="AlphaFoldDB" id="A0A6A6VV57"/>
<dbReference type="InterPro" id="IPR044780">
    <property type="entry name" value="Heh2/Src1"/>
</dbReference>
<keyword evidence="4 8" id="KW-1133">Transmembrane helix</keyword>
<comment type="subcellular location">
    <subcellularLocation>
        <location evidence="1">Nucleus inner membrane</location>
    </subcellularLocation>
</comment>
<dbReference type="InterPro" id="IPR025856">
    <property type="entry name" value="HeH/LEM_domain"/>
</dbReference>
<feature type="compositionally biased region" description="Polar residues" evidence="7">
    <location>
        <begin position="180"/>
        <end position="192"/>
    </location>
</feature>
<evidence type="ECO:0000259" key="9">
    <source>
        <dbReference type="Pfam" id="PF09402"/>
    </source>
</evidence>
<protein>
    <recommendedName>
        <fullName evidence="13">Sister chromatid separation protein-like protein</fullName>
    </recommendedName>
</protein>
<accession>A0A6A6VV57</accession>
<evidence type="ECO:0000256" key="7">
    <source>
        <dbReference type="SAM" id="MobiDB-lite"/>
    </source>
</evidence>
<dbReference type="Proteomes" id="UP000799437">
    <property type="component" value="Unassembled WGS sequence"/>
</dbReference>
<feature type="domain" description="Man1/Src1-like C-terminal" evidence="9">
    <location>
        <begin position="315"/>
        <end position="637"/>
    </location>
</feature>
<feature type="compositionally biased region" description="Low complexity" evidence="7">
    <location>
        <begin position="246"/>
        <end position="255"/>
    </location>
</feature>
<evidence type="ECO:0000256" key="4">
    <source>
        <dbReference type="ARBA" id="ARBA00022989"/>
    </source>
</evidence>
<dbReference type="PANTHER" id="PTHR47808">
    <property type="entry name" value="INNER NUCLEAR MEMBRANE PROTEIN HEH2-RELATED"/>
    <property type="match status" value="1"/>
</dbReference>
<evidence type="ECO:0000256" key="8">
    <source>
        <dbReference type="SAM" id="Phobius"/>
    </source>
</evidence>
<feature type="compositionally biased region" description="Basic and acidic residues" evidence="7">
    <location>
        <begin position="225"/>
        <end position="240"/>
    </location>
</feature>
<evidence type="ECO:0000313" key="12">
    <source>
        <dbReference type="Proteomes" id="UP000799437"/>
    </source>
</evidence>
<proteinExistence type="predicted"/>
<feature type="compositionally biased region" description="Polar residues" evidence="7">
    <location>
        <begin position="131"/>
        <end position="141"/>
    </location>
</feature>
<feature type="region of interest" description="Disordered" evidence="7">
    <location>
        <begin position="645"/>
        <end position="688"/>
    </location>
</feature>
<dbReference type="RefSeq" id="XP_033596210.1">
    <property type="nucleotide sequence ID" value="XM_033748768.1"/>
</dbReference>
<dbReference type="InterPro" id="IPR041885">
    <property type="entry name" value="MAN1_winged_helix_dom"/>
</dbReference>
<feature type="compositionally biased region" description="Polar residues" evidence="7">
    <location>
        <begin position="645"/>
        <end position="666"/>
    </location>
</feature>
<evidence type="ECO:0000256" key="5">
    <source>
        <dbReference type="ARBA" id="ARBA00023136"/>
    </source>
</evidence>
<feature type="compositionally biased region" description="Basic and acidic residues" evidence="7">
    <location>
        <begin position="672"/>
        <end position="688"/>
    </location>
</feature>
<dbReference type="Pfam" id="PF09402">
    <property type="entry name" value="MSC"/>
    <property type="match status" value="1"/>
</dbReference>
<dbReference type="GeneID" id="54489822"/>
<gene>
    <name evidence="11" type="ORF">EJ05DRAFT_521630</name>
</gene>
<evidence type="ECO:0000256" key="6">
    <source>
        <dbReference type="ARBA" id="ARBA00023242"/>
    </source>
</evidence>
<organism evidence="11 12">
    <name type="scientific">Pseudovirgaria hyperparasitica</name>
    <dbReference type="NCBI Taxonomy" id="470096"/>
    <lineage>
        <taxon>Eukaryota</taxon>
        <taxon>Fungi</taxon>
        <taxon>Dikarya</taxon>
        <taxon>Ascomycota</taxon>
        <taxon>Pezizomycotina</taxon>
        <taxon>Dothideomycetes</taxon>
        <taxon>Dothideomycetes incertae sedis</taxon>
        <taxon>Acrospermales</taxon>
        <taxon>Acrospermaceae</taxon>
        <taxon>Pseudovirgaria</taxon>
    </lineage>
</organism>
<dbReference type="InterPro" id="IPR018996">
    <property type="entry name" value="Man1/Src1-like_C"/>
</dbReference>
<dbReference type="Gene3D" id="1.10.720.40">
    <property type="match status" value="1"/>
</dbReference>
<dbReference type="GO" id="GO:0071763">
    <property type="term" value="P:nuclear membrane organization"/>
    <property type="evidence" value="ECO:0007669"/>
    <property type="project" value="TreeGrafter"/>
</dbReference>
<feature type="transmembrane region" description="Helical" evidence="8">
    <location>
        <begin position="520"/>
        <end position="539"/>
    </location>
</feature>
<dbReference type="CDD" id="cd12935">
    <property type="entry name" value="LEM_like"/>
    <property type="match status" value="1"/>
</dbReference>
<feature type="compositionally biased region" description="Basic and acidic residues" evidence="7">
    <location>
        <begin position="198"/>
        <end position="216"/>
    </location>
</feature>
<keyword evidence="2" id="KW-0597">Phosphoprotein</keyword>
<dbReference type="EMBL" id="ML996583">
    <property type="protein sequence ID" value="KAF2753759.1"/>
    <property type="molecule type" value="Genomic_DNA"/>
</dbReference>
<evidence type="ECO:0000256" key="1">
    <source>
        <dbReference type="ARBA" id="ARBA00004540"/>
    </source>
</evidence>
<name>A0A6A6VV57_9PEZI</name>
<keyword evidence="3 8" id="KW-0812">Transmembrane</keyword>
<keyword evidence="12" id="KW-1185">Reference proteome</keyword>
<keyword evidence="5 8" id="KW-0472">Membrane</keyword>
<evidence type="ECO:0000259" key="10">
    <source>
        <dbReference type="Pfam" id="PF12949"/>
    </source>
</evidence>
<evidence type="ECO:0000256" key="3">
    <source>
        <dbReference type="ARBA" id="ARBA00022692"/>
    </source>
</evidence>
<dbReference type="GO" id="GO:0003682">
    <property type="term" value="F:chromatin binding"/>
    <property type="evidence" value="ECO:0007669"/>
    <property type="project" value="InterPro"/>
</dbReference>
<feature type="domain" description="HeH/LEM" evidence="10">
    <location>
        <begin position="17"/>
        <end position="51"/>
    </location>
</feature>
<evidence type="ECO:0000256" key="2">
    <source>
        <dbReference type="ARBA" id="ARBA00022553"/>
    </source>
</evidence>
<feature type="region of interest" description="Disordered" evidence="7">
    <location>
        <begin position="61"/>
        <end position="272"/>
    </location>
</feature>
<keyword evidence="6" id="KW-0539">Nucleus</keyword>
<sequence length="688" mass="76759">MTTPDPDFDYLQPGFDPASVTVPRLRNILLSHDVNYPSSSKKPQLIDLFNEHVSPQAKRILSARSRTKRSTRGIQDVPSSNASVIDEEEDFERDITPVTTTRTSRRSRAAPSEEAGPIELPGRRTPARSVASKQSRQSSLQVEDKLNRRRTRMSATPATTIKSEEDSESESHQNNDEESPFTTDNPFQSGSSPLMPDAKPKRDFRRKTLDPPEAHEKRRSGASRRRTDVPLSAHDEDKQISRSSRRSIVPVSQIIPKEEEEDSDEPEAGEEFAPDAQLELEQDRALAGNTGLVPARRQQVTRRPAAVKPAFLSVLTALAVGIAALWRQEKLTVGYCGIGHHSQELAGVEIPEWADPIRPQCEPCPQHAYCSENLQTTCETDFILKEHPLSLFGIVPFPPTCEPDGEKTRKIKQVADRAVEELRERNAKYECGELKDDQGKKIESPAIPEVELKQTVSEKKRKGMSDAEFEDLWRGAIGEILGRDEITSTVNHRLVASKSTAKIGLSCALRRSLRVALARYIWQLVGLALFGMTGGYGYLKITSGRKTEATAKHLATYALDRLAQQAALHAHDSTSFPENWISMGQLRDDILRNEFSASRRQKLWERVQKKVEQNSNVRPMVREGRSGDVSRVWEWIGAVGALDSVPSSGRRQSSKYSLGGIASSSPAGVGQDRSEMEMKSWDEGRPIY</sequence>
<dbReference type="Gene3D" id="1.10.10.1180">
    <property type="entry name" value="MAN1, winged-helix domain"/>
    <property type="match status" value="1"/>
</dbReference>